<dbReference type="PANTHER" id="PTHR46523">
    <property type="entry name" value="DCTP PYROPHOSPHATASE 1"/>
    <property type="match status" value="1"/>
</dbReference>
<evidence type="ECO:0000313" key="1">
    <source>
        <dbReference type="EMBL" id="SES67358.1"/>
    </source>
</evidence>
<protein>
    <submittedName>
        <fullName evidence="1">MazG-like family protein</fullName>
    </submittedName>
</protein>
<dbReference type="Proteomes" id="UP000183339">
    <property type="component" value="Unassembled WGS sequence"/>
</dbReference>
<reference evidence="1 2" key="1">
    <citation type="submission" date="2016-10" db="EMBL/GenBank/DDBJ databases">
        <authorList>
            <person name="de Groot N.N."/>
        </authorList>
    </citation>
    <scope>NUCLEOTIDE SEQUENCE [LARGE SCALE GENOMIC DNA]</scope>
    <source>
        <strain evidence="1 2">Nl7</strain>
    </source>
</reference>
<evidence type="ECO:0000313" key="2">
    <source>
        <dbReference type="Proteomes" id="UP000183339"/>
    </source>
</evidence>
<dbReference type="PANTHER" id="PTHR46523:SF1">
    <property type="entry name" value="DCTP PYROPHOSPHATASE 1"/>
    <property type="match status" value="1"/>
</dbReference>
<dbReference type="Pfam" id="PF12643">
    <property type="entry name" value="MazG-like"/>
    <property type="match status" value="1"/>
</dbReference>
<dbReference type="AlphaFoldDB" id="A0A1H9YED6"/>
<dbReference type="InterPro" id="IPR052555">
    <property type="entry name" value="dCTP_Pyrophosphatase"/>
</dbReference>
<proteinExistence type="predicted"/>
<dbReference type="GO" id="GO:0005829">
    <property type="term" value="C:cytosol"/>
    <property type="evidence" value="ECO:0007669"/>
    <property type="project" value="TreeGrafter"/>
</dbReference>
<gene>
    <name evidence="1" type="ORF">SAMN05216412_101185</name>
</gene>
<dbReference type="EMBL" id="FOHI01000001">
    <property type="protein sequence ID" value="SES67358.1"/>
    <property type="molecule type" value="Genomic_DNA"/>
</dbReference>
<dbReference type="SUPFAM" id="SSF101386">
    <property type="entry name" value="all-alpha NTP pyrophosphatases"/>
    <property type="match status" value="1"/>
</dbReference>
<dbReference type="GO" id="GO:0047840">
    <property type="term" value="F:dCTP diphosphatase activity"/>
    <property type="evidence" value="ECO:0007669"/>
    <property type="project" value="TreeGrafter"/>
</dbReference>
<dbReference type="InterPro" id="IPR025984">
    <property type="entry name" value="DCTPP"/>
</dbReference>
<accession>A0A1H9YED6</accession>
<dbReference type="GO" id="GO:0006253">
    <property type="term" value="P:dCTP catabolic process"/>
    <property type="evidence" value="ECO:0007669"/>
    <property type="project" value="TreeGrafter"/>
</dbReference>
<sequence length="41" mass="4623">MADVLVYLICLADKLDVDLIRAVTEKMAINRTKYPADKVRG</sequence>
<name>A0A1H9YED6_9PROT</name>
<dbReference type="Gene3D" id="1.10.287.1080">
    <property type="entry name" value="MazG-like"/>
    <property type="match status" value="1"/>
</dbReference>
<organism evidence="1 2">
    <name type="scientific">Nitrosospira multiformis</name>
    <dbReference type="NCBI Taxonomy" id="1231"/>
    <lineage>
        <taxon>Bacteria</taxon>
        <taxon>Pseudomonadati</taxon>
        <taxon>Pseudomonadota</taxon>
        <taxon>Betaproteobacteria</taxon>
        <taxon>Nitrosomonadales</taxon>
        <taxon>Nitrosomonadaceae</taxon>
        <taxon>Nitrosospira</taxon>
    </lineage>
</organism>
<dbReference type="RefSeq" id="WP_256376900.1">
    <property type="nucleotide sequence ID" value="NZ_FOHI01000001.1"/>
</dbReference>
<dbReference type="GO" id="GO:0042262">
    <property type="term" value="P:DNA protection"/>
    <property type="evidence" value="ECO:0007669"/>
    <property type="project" value="TreeGrafter"/>
</dbReference>